<feature type="transmembrane region" description="Helical" evidence="5">
    <location>
        <begin position="63"/>
        <end position="82"/>
    </location>
</feature>
<dbReference type="RefSeq" id="XP_007916236.1">
    <property type="nucleotide sequence ID" value="XM_007918045.1"/>
</dbReference>
<dbReference type="EMBL" id="KB933181">
    <property type="protein sequence ID" value="EON99045.1"/>
    <property type="molecule type" value="Genomic_DNA"/>
</dbReference>
<dbReference type="GO" id="GO:0005811">
    <property type="term" value="C:lipid droplet"/>
    <property type="evidence" value="ECO:0007669"/>
    <property type="project" value="TreeGrafter"/>
</dbReference>
<evidence type="ECO:0000313" key="7">
    <source>
        <dbReference type="Proteomes" id="UP000014074"/>
    </source>
</evidence>
<keyword evidence="3 5" id="KW-1133">Transmembrane helix</keyword>
<organism evidence="6 7">
    <name type="scientific">Phaeoacremonium minimum (strain UCR-PA7)</name>
    <name type="common">Esca disease fungus</name>
    <name type="synonym">Togninia minima</name>
    <dbReference type="NCBI Taxonomy" id="1286976"/>
    <lineage>
        <taxon>Eukaryota</taxon>
        <taxon>Fungi</taxon>
        <taxon>Dikarya</taxon>
        <taxon>Ascomycota</taxon>
        <taxon>Pezizomycotina</taxon>
        <taxon>Sordariomycetes</taxon>
        <taxon>Sordariomycetidae</taxon>
        <taxon>Togniniales</taxon>
        <taxon>Togniniaceae</taxon>
        <taxon>Phaeoacremonium</taxon>
    </lineage>
</organism>
<keyword evidence="7" id="KW-1185">Reference proteome</keyword>
<gene>
    <name evidence="6" type="ORF">UCRPA7_5498</name>
</gene>
<dbReference type="KEGG" id="tmn:UCRPA7_5498"/>
<dbReference type="Proteomes" id="UP000014074">
    <property type="component" value="Unassembled WGS sequence"/>
</dbReference>
<feature type="transmembrane region" description="Helical" evidence="5">
    <location>
        <begin position="88"/>
        <end position="106"/>
    </location>
</feature>
<dbReference type="GeneID" id="19326059"/>
<evidence type="ECO:0000256" key="2">
    <source>
        <dbReference type="ARBA" id="ARBA00022692"/>
    </source>
</evidence>
<evidence type="ECO:0008006" key="8">
    <source>
        <dbReference type="Google" id="ProtNLM"/>
    </source>
</evidence>
<comment type="subcellular location">
    <subcellularLocation>
        <location evidence="1">Membrane</location>
        <topology evidence="1">Multi-pass membrane protein</topology>
    </subcellularLocation>
</comment>
<reference evidence="7" key="1">
    <citation type="journal article" date="2013" name="Genome Announc.">
        <title>Draft genome sequence of the ascomycete Phaeoacremonium aleophilum strain UCR-PA7, a causal agent of the esca disease complex in grapevines.</title>
        <authorList>
            <person name="Blanco-Ulate B."/>
            <person name="Rolshausen P."/>
            <person name="Cantu D."/>
        </authorList>
    </citation>
    <scope>NUCLEOTIDE SEQUENCE [LARGE SCALE GENOMIC DNA]</scope>
    <source>
        <strain evidence="7">UCR-PA7</strain>
    </source>
</reference>
<evidence type="ECO:0000256" key="4">
    <source>
        <dbReference type="ARBA" id="ARBA00023136"/>
    </source>
</evidence>
<evidence type="ECO:0000256" key="5">
    <source>
        <dbReference type="SAM" id="Phobius"/>
    </source>
</evidence>
<dbReference type="InterPro" id="IPR052786">
    <property type="entry name" value="Spore_wall_assembly"/>
</dbReference>
<dbReference type="PANTHER" id="PTHR34292:SF2">
    <property type="entry name" value="OUTER SPORE WALL PROTEIN LDS1"/>
    <property type="match status" value="1"/>
</dbReference>
<feature type="transmembrane region" description="Helical" evidence="5">
    <location>
        <begin position="233"/>
        <end position="255"/>
    </location>
</feature>
<dbReference type="AlphaFoldDB" id="R8BI91"/>
<evidence type="ECO:0000256" key="3">
    <source>
        <dbReference type="ARBA" id="ARBA00022989"/>
    </source>
</evidence>
<feature type="transmembrane region" description="Helical" evidence="5">
    <location>
        <begin position="178"/>
        <end position="198"/>
    </location>
</feature>
<dbReference type="HOGENOM" id="CLU_062645_0_0_1"/>
<dbReference type="GO" id="GO:0005619">
    <property type="term" value="C:ascospore wall"/>
    <property type="evidence" value="ECO:0007669"/>
    <property type="project" value="TreeGrafter"/>
</dbReference>
<evidence type="ECO:0000256" key="1">
    <source>
        <dbReference type="ARBA" id="ARBA00004141"/>
    </source>
</evidence>
<keyword evidence="4 5" id="KW-0472">Membrane</keyword>
<dbReference type="OrthoDB" id="10012223at2759"/>
<dbReference type="InterPro" id="IPR059112">
    <property type="entry name" value="CysZ/EI24"/>
</dbReference>
<dbReference type="Pfam" id="PF07264">
    <property type="entry name" value="EI24"/>
    <property type="match status" value="1"/>
</dbReference>
<dbReference type="PANTHER" id="PTHR34292">
    <property type="entry name" value="OUTER SPORE WALL PROTEIN LDS1"/>
    <property type="match status" value="1"/>
</dbReference>
<name>R8BI91_PHAM7</name>
<accession>R8BI91</accession>
<keyword evidence="2 5" id="KW-0812">Transmembrane</keyword>
<proteinExistence type="predicted"/>
<dbReference type="eggNOG" id="ENOG502QVX4">
    <property type="taxonomic scope" value="Eukaryota"/>
</dbReference>
<sequence>MSQRPGFVESIQSKAQEVATEDFGRAKVMATDAARSGSYWYPIKGIFYFASHPALWKPLASRILPTLALSAGVIGSMFLFTYIPQVSVLVFVNGPLAVFTTVLLILSESSTIINIISRTWFLQDAILDTFDGTLVAKDATSLVTEGRELKSGSDPIARLGKILKNPFERFSPKALVRYVMYLPLNFIPVVGTVIFIFLQGRTRGKAVHGRYFQLKKWSNSQKSAWLQEHTAPYTAFGTVATLLELVPFASIFFTFTNTG</sequence>
<protein>
    <recommendedName>
        <fullName evidence="8">Outer spore wall protein RRT8</fullName>
    </recommendedName>
</protein>
<dbReference type="GO" id="GO:0005628">
    <property type="term" value="C:prospore membrane"/>
    <property type="evidence" value="ECO:0007669"/>
    <property type="project" value="TreeGrafter"/>
</dbReference>
<evidence type="ECO:0000313" key="6">
    <source>
        <dbReference type="EMBL" id="EON99045.1"/>
    </source>
</evidence>